<evidence type="ECO:0000313" key="1">
    <source>
        <dbReference type="EMBL" id="AXC12493.1"/>
    </source>
</evidence>
<proteinExistence type="predicted"/>
<name>A0A2Z5FZZ3_9BACT</name>
<accession>A0A2Z5FZZ3</accession>
<reference evidence="1 2" key="1">
    <citation type="journal article" date="2018" name="Front. Microbiol.">
        <title>Hydrolytic Capabilities as a Key to Environmental Success: Chitinolytic and Cellulolytic Acidobacteria From Acidic Sub-arctic Soils and Boreal Peatlands.</title>
        <authorList>
            <person name="Belova S.E."/>
            <person name="Ravin N.V."/>
            <person name="Pankratov T.A."/>
            <person name="Rakitin A.L."/>
            <person name="Ivanova A.A."/>
            <person name="Beletsky A.V."/>
            <person name="Mardanov A.V."/>
            <person name="Sinninghe Damste J.S."/>
            <person name="Dedysh S.N."/>
        </authorList>
    </citation>
    <scope>NUCLEOTIDE SEQUENCE [LARGE SCALE GENOMIC DNA]</scope>
    <source>
        <strain evidence="1 2">SBC82</strain>
    </source>
</reference>
<dbReference type="Proteomes" id="UP000253606">
    <property type="component" value="Chromosome"/>
</dbReference>
<dbReference type="KEGG" id="abas:ACPOL_3198"/>
<dbReference type="EMBL" id="CP030840">
    <property type="protein sequence ID" value="AXC12493.1"/>
    <property type="molecule type" value="Genomic_DNA"/>
</dbReference>
<dbReference type="AlphaFoldDB" id="A0A2Z5FZZ3"/>
<protein>
    <submittedName>
        <fullName evidence="1">Uncharacterized protein</fullName>
    </submittedName>
</protein>
<gene>
    <name evidence="1" type="ORF">ACPOL_3198</name>
</gene>
<evidence type="ECO:0000313" key="2">
    <source>
        <dbReference type="Proteomes" id="UP000253606"/>
    </source>
</evidence>
<sequence length="66" mass="7429">MRTGCNSERSGGSSIVVTLRFAQGKHPFRHFDVIVAFILRSSHPDGMQAMDICRLMNEPPEISPIW</sequence>
<keyword evidence="2" id="KW-1185">Reference proteome</keyword>
<organism evidence="1 2">
    <name type="scientific">Acidisarcina polymorpha</name>
    <dbReference type="NCBI Taxonomy" id="2211140"/>
    <lineage>
        <taxon>Bacteria</taxon>
        <taxon>Pseudomonadati</taxon>
        <taxon>Acidobacteriota</taxon>
        <taxon>Terriglobia</taxon>
        <taxon>Terriglobales</taxon>
        <taxon>Acidobacteriaceae</taxon>
        <taxon>Acidisarcina</taxon>
    </lineage>
</organism>